<keyword evidence="3" id="KW-1185">Reference proteome</keyword>
<evidence type="ECO:0000259" key="1">
    <source>
        <dbReference type="Pfam" id="PF00462"/>
    </source>
</evidence>
<dbReference type="Proteomes" id="UP001154282">
    <property type="component" value="Unassembled WGS sequence"/>
</dbReference>
<dbReference type="EMBL" id="CAMGYJ010000004">
    <property type="protein sequence ID" value="CAI0400869.1"/>
    <property type="molecule type" value="Genomic_DNA"/>
</dbReference>
<dbReference type="Pfam" id="PF23733">
    <property type="entry name" value="GRXCR1-2_C"/>
    <property type="match status" value="1"/>
</dbReference>
<dbReference type="PANTHER" id="PTHR45669:SF26">
    <property type="entry name" value="GLUTAREDOXIN DOMAIN-CONTAINING PROTEIN"/>
    <property type="match status" value="1"/>
</dbReference>
<evidence type="ECO:0000313" key="2">
    <source>
        <dbReference type="EMBL" id="CAI0400869.1"/>
    </source>
</evidence>
<accession>A0AAV0IVY6</accession>
<evidence type="ECO:0000313" key="3">
    <source>
        <dbReference type="Proteomes" id="UP001154282"/>
    </source>
</evidence>
<feature type="non-terminal residue" evidence="2">
    <location>
        <position position="1"/>
    </location>
</feature>
<dbReference type="Pfam" id="PF00462">
    <property type="entry name" value="Glutaredoxin"/>
    <property type="match status" value="1"/>
</dbReference>
<dbReference type="InterPro" id="IPR036249">
    <property type="entry name" value="Thioredoxin-like_sf"/>
</dbReference>
<dbReference type="SUPFAM" id="SSF52833">
    <property type="entry name" value="Thioredoxin-like"/>
    <property type="match status" value="1"/>
</dbReference>
<organism evidence="2 3">
    <name type="scientific">Linum tenue</name>
    <dbReference type="NCBI Taxonomy" id="586396"/>
    <lineage>
        <taxon>Eukaryota</taxon>
        <taxon>Viridiplantae</taxon>
        <taxon>Streptophyta</taxon>
        <taxon>Embryophyta</taxon>
        <taxon>Tracheophyta</taxon>
        <taxon>Spermatophyta</taxon>
        <taxon>Magnoliopsida</taxon>
        <taxon>eudicotyledons</taxon>
        <taxon>Gunneridae</taxon>
        <taxon>Pentapetalae</taxon>
        <taxon>rosids</taxon>
        <taxon>fabids</taxon>
        <taxon>Malpighiales</taxon>
        <taxon>Linaceae</taxon>
        <taxon>Linum</taxon>
    </lineage>
</organism>
<dbReference type="PANTHER" id="PTHR45669">
    <property type="entry name" value="GLUTAREDOXIN DOMAIN-CONTAINING CYSTEINE-RICH PROTEIN CG12206-RELATED"/>
    <property type="match status" value="1"/>
</dbReference>
<dbReference type="InterPro" id="IPR002109">
    <property type="entry name" value="Glutaredoxin"/>
</dbReference>
<comment type="caution">
    <text evidence="2">The sequence shown here is derived from an EMBL/GenBank/DDBJ whole genome shotgun (WGS) entry which is preliminary data.</text>
</comment>
<feature type="domain" description="Glutaredoxin" evidence="1">
    <location>
        <begin position="59"/>
        <end position="126"/>
    </location>
</feature>
<sequence>SSFKDIQNLISEPDHGDPPPISSPRTPSIFHRVRISTSVLRYLRKSLPPALPQPPQCIVLYFTSLRVVRRTFEDCYVVRSILHGFRVSIDERDLSMDGKYLGEVHEILGTSGKVALPVVLIGGRCIVGLDEIRELHESGELKQIIAGLFPPTAVAASNECDLCGGLRFVLCEECSGSHKIYSEKG</sequence>
<reference evidence="2" key="1">
    <citation type="submission" date="2022-08" db="EMBL/GenBank/DDBJ databases">
        <authorList>
            <person name="Gutierrez-Valencia J."/>
        </authorList>
    </citation>
    <scope>NUCLEOTIDE SEQUENCE</scope>
</reference>
<gene>
    <name evidence="2" type="ORF">LITE_LOCUS10945</name>
</gene>
<protein>
    <recommendedName>
        <fullName evidence="1">Glutaredoxin domain-containing protein</fullName>
    </recommendedName>
</protein>
<name>A0AAV0IVY6_9ROSI</name>
<proteinExistence type="predicted"/>
<dbReference type="PROSITE" id="PS51354">
    <property type="entry name" value="GLUTAREDOXIN_2"/>
    <property type="match status" value="1"/>
</dbReference>
<dbReference type="AlphaFoldDB" id="A0AAV0IVY6"/>
<dbReference type="Gene3D" id="3.40.30.10">
    <property type="entry name" value="Glutaredoxin"/>
    <property type="match status" value="1"/>
</dbReference>